<keyword evidence="1" id="KW-0812">Transmembrane</keyword>
<gene>
    <name evidence="2" type="ORF">MOF03_15995</name>
</gene>
<evidence type="ECO:0000256" key="1">
    <source>
        <dbReference type="SAM" id="Phobius"/>
    </source>
</evidence>
<dbReference type="KEGG" id="bht:DIC78_00560"/>
<proteinExistence type="predicted"/>
<evidence type="ECO:0008006" key="4">
    <source>
        <dbReference type="Google" id="ProtNLM"/>
    </source>
</evidence>
<dbReference type="AlphaFoldDB" id="A0A9Q4ENM9"/>
<dbReference type="Proteomes" id="UP001073053">
    <property type="component" value="Unassembled WGS sequence"/>
</dbReference>
<keyword evidence="1" id="KW-1133">Transmembrane helix</keyword>
<reference evidence="2" key="1">
    <citation type="submission" date="2022-02" db="EMBL/GenBank/DDBJ databases">
        <title>Crop Bioprotection Bacillus Genome Sequencing.</title>
        <authorList>
            <person name="Dunlap C."/>
        </authorList>
    </citation>
    <scope>NUCLEOTIDE SEQUENCE</scope>
    <source>
        <strain evidence="2">EC49O2N-C10</strain>
    </source>
</reference>
<name>A0A9Q4ENM9_9BACI</name>
<accession>A0A9Q4ENM9</accession>
<feature type="transmembrane region" description="Helical" evidence="1">
    <location>
        <begin position="28"/>
        <end position="45"/>
    </location>
</feature>
<evidence type="ECO:0000313" key="2">
    <source>
        <dbReference type="EMBL" id="MCY9186138.1"/>
    </source>
</evidence>
<dbReference type="EMBL" id="JALAWA010000010">
    <property type="protein sequence ID" value="MCY9186138.1"/>
    <property type="molecule type" value="Genomic_DNA"/>
</dbReference>
<comment type="caution">
    <text evidence="2">The sequence shown here is derived from an EMBL/GenBank/DDBJ whole genome shotgun (WGS) entry which is preliminary data.</text>
</comment>
<dbReference type="GeneID" id="70973650"/>
<feature type="transmembrane region" description="Helical" evidence="1">
    <location>
        <begin position="57"/>
        <end position="75"/>
    </location>
</feature>
<dbReference type="RefSeq" id="WP_024121514.1">
    <property type="nucleotide sequence ID" value="NZ_ASJT01000049.1"/>
</dbReference>
<evidence type="ECO:0000313" key="3">
    <source>
        <dbReference type="Proteomes" id="UP001073053"/>
    </source>
</evidence>
<sequence>MLKASKIFISCAALILCVYSLYSQSEFLLISLQVLVALLFVLVGVESLSNKQTRSGYLLFGSAAFILVVNVVKYVI</sequence>
<feature type="transmembrane region" description="Helical" evidence="1">
    <location>
        <begin position="7"/>
        <end position="22"/>
    </location>
</feature>
<organism evidence="2 3">
    <name type="scientific">Bacillus halotolerans</name>
    <dbReference type="NCBI Taxonomy" id="260554"/>
    <lineage>
        <taxon>Bacteria</taxon>
        <taxon>Bacillati</taxon>
        <taxon>Bacillota</taxon>
        <taxon>Bacilli</taxon>
        <taxon>Bacillales</taxon>
        <taxon>Bacillaceae</taxon>
        <taxon>Bacillus</taxon>
    </lineage>
</organism>
<keyword evidence="1" id="KW-0472">Membrane</keyword>
<protein>
    <recommendedName>
        <fullName evidence="4">DUF3953 domain-containing protein</fullName>
    </recommendedName>
</protein>